<proteinExistence type="predicted"/>
<dbReference type="RefSeq" id="WP_186710230.1">
    <property type="nucleotide sequence ID" value="NZ_JABWRB020000001.1"/>
</dbReference>
<sequence length="293" mass="31324">MYVIMGATGHVGSATARALLAPGHAVMVMTRNASHAAEWHARGTQIVEADAEDVESLRAAFRLGRRAFILNPPAAPSTDTDAVERRTVANILAALDGSGLEKIVVQSTAGAQPGERIGDLSVLWELEEGVRNQSIPAAINRGAYYMSNWDNLLDTVRETGKLPTLFPADLAFPMVAPRDLGEVAAARLLSPIDDVGVRHVQGPRLYSPNDVAQAFSQALGRPVEVQVIPRDQWESHFRSLGFSPAAAQSYARMSAVSLDSGFEVGDDAALHGTTTLEAYIQALVQNHGLETHG</sequence>
<dbReference type="EMBL" id="JABWRB020000001">
    <property type="protein sequence ID" value="MBV4496242.1"/>
    <property type="molecule type" value="Genomic_DNA"/>
</dbReference>
<reference evidence="2" key="2">
    <citation type="submission" date="2020-07" db="EMBL/GenBank/DDBJ databases">
        <authorList>
            <person name="Lood C."/>
            <person name="Girard L."/>
        </authorList>
    </citation>
    <scope>NUCLEOTIDE SEQUENCE</scope>
    <source>
        <strain evidence="2">SWRI12</strain>
    </source>
</reference>
<name>A0A923FJF8_9PSED</name>
<feature type="domain" description="NmrA-like" evidence="1">
    <location>
        <begin position="3"/>
        <end position="235"/>
    </location>
</feature>
<keyword evidence="4" id="KW-1185">Reference proteome</keyword>
<evidence type="ECO:0000259" key="1">
    <source>
        <dbReference type="Pfam" id="PF05368"/>
    </source>
</evidence>
<dbReference type="Proteomes" id="UP000636518">
    <property type="component" value="Unassembled WGS sequence"/>
</dbReference>
<dbReference type="SUPFAM" id="SSF51735">
    <property type="entry name" value="NAD(P)-binding Rossmann-fold domains"/>
    <property type="match status" value="1"/>
</dbReference>
<evidence type="ECO:0000313" key="3">
    <source>
        <dbReference type="EMBL" id="MBV4496242.1"/>
    </source>
</evidence>
<dbReference type="Pfam" id="PF05368">
    <property type="entry name" value="NmrA"/>
    <property type="match status" value="1"/>
</dbReference>
<reference evidence="3" key="3">
    <citation type="submission" date="2021-06" db="EMBL/GenBank/DDBJ databases">
        <title>Updating the genus Pseudomonas: Description of 43 new species and partition of the Pseudomonas putida group.</title>
        <authorList>
            <person name="Girard L."/>
            <person name="Lood C."/>
            <person name="Vandamme P."/>
            <person name="Rokni-Zadeh H."/>
            <person name="Van Noort V."/>
            <person name="Hofte M."/>
            <person name="Lavigne R."/>
            <person name="De Mot R."/>
        </authorList>
    </citation>
    <scope>NUCLEOTIDE SEQUENCE</scope>
    <source>
        <strain evidence="3">SWRI12</strain>
    </source>
</reference>
<dbReference type="InterPro" id="IPR008030">
    <property type="entry name" value="NmrA-like"/>
</dbReference>
<dbReference type="InterPro" id="IPR051604">
    <property type="entry name" value="Ergot_Alk_Oxidoreductase"/>
</dbReference>
<evidence type="ECO:0000313" key="2">
    <source>
        <dbReference type="EMBL" id="MBC3393172.1"/>
    </source>
</evidence>
<dbReference type="PANTHER" id="PTHR43162">
    <property type="match status" value="1"/>
</dbReference>
<dbReference type="InterPro" id="IPR036291">
    <property type="entry name" value="NAD(P)-bd_dom_sf"/>
</dbReference>
<gene>
    <name evidence="3" type="ORF">HU715_012795</name>
    <name evidence="2" type="ORF">HU715_26295</name>
</gene>
<dbReference type="AlphaFoldDB" id="A0A923FJF8"/>
<comment type="caution">
    <text evidence="2">The sequence shown here is derived from an EMBL/GenBank/DDBJ whole genome shotgun (WGS) entry which is preliminary data.</text>
</comment>
<accession>A0A923FJF8</accession>
<evidence type="ECO:0000313" key="4">
    <source>
        <dbReference type="Proteomes" id="UP000636518"/>
    </source>
</evidence>
<protein>
    <submittedName>
        <fullName evidence="2">NmrA family NAD(P)-binding protein</fullName>
    </submittedName>
</protein>
<organism evidence="2">
    <name type="scientific">Pseudomonas zanjanensis</name>
    <dbReference type="NCBI Taxonomy" id="2745496"/>
    <lineage>
        <taxon>Bacteria</taxon>
        <taxon>Pseudomonadati</taxon>
        <taxon>Pseudomonadota</taxon>
        <taxon>Gammaproteobacteria</taxon>
        <taxon>Pseudomonadales</taxon>
        <taxon>Pseudomonadaceae</taxon>
        <taxon>Pseudomonas</taxon>
    </lineage>
</organism>
<dbReference type="PANTHER" id="PTHR43162:SF1">
    <property type="entry name" value="PRESTALK A DIFFERENTIATION PROTEIN A"/>
    <property type="match status" value="1"/>
</dbReference>
<dbReference type="Gene3D" id="3.90.25.10">
    <property type="entry name" value="UDP-galactose 4-epimerase, domain 1"/>
    <property type="match status" value="1"/>
</dbReference>
<dbReference type="EMBL" id="JABWRB010000052">
    <property type="protein sequence ID" value="MBC3393172.1"/>
    <property type="molecule type" value="Genomic_DNA"/>
</dbReference>
<reference evidence="2 4" key="1">
    <citation type="journal article" date="2020" name="Microorganisms">
        <title>Reliable Identification of Environmental Pseudomonas Isolates Using the rpoD Gene.</title>
        <authorList>
            <consortium name="The Broad Institute Genome Sequencing Platform"/>
            <person name="Girard L."/>
            <person name="Lood C."/>
            <person name="Rokni-Zadeh H."/>
            <person name="van Noort V."/>
            <person name="Lavigne R."/>
            <person name="De Mot R."/>
        </authorList>
    </citation>
    <scope>NUCLEOTIDE SEQUENCE</scope>
    <source>
        <strain evidence="2 4">SWRI12</strain>
    </source>
</reference>
<dbReference type="Gene3D" id="3.40.50.720">
    <property type="entry name" value="NAD(P)-binding Rossmann-like Domain"/>
    <property type="match status" value="1"/>
</dbReference>